<sequence>MYDVLAYVAFASRPLSRQARAEAARHAAATELSDKQRAFIDFVLAQYVAQGVEELEQEKLASLLKLKYRALPDAFAELGRPEQVRQVFVGFQRHLYRAGADAS</sequence>
<dbReference type="InterPro" id="IPR013670">
    <property type="entry name" value="EcoEI_R_C_dom"/>
</dbReference>
<dbReference type="Pfam" id="PF08463">
    <property type="entry name" value="EcoEI_R_C"/>
    <property type="match status" value="1"/>
</dbReference>
<dbReference type="EMBL" id="JAEQND010000008">
    <property type="protein sequence ID" value="MBL0426659.1"/>
    <property type="molecule type" value="Genomic_DNA"/>
</dbReference>
<dbReference type="Proteomes" id="UP000622707">
    <property type="component" value="Unassembled WGS sequence"/>
</dbReference>
<feature type="domain" description="EcoEI R protein C-terminal" evidence="1">
    <location>
        <begin position="2"/>
        <end position="96"/>
    </location>
</feature>
<gene>
    <name evidence="2" type="ORF">JI746_16210</name>
</gene>
<evidence type="ECO:0000313" key="2">
    <source>
        <dbReference type="EMBL" id="MBL0426659.1"/>
    </source>
</evidence>
<protein>
    <recommendedName>
        <fullName evidence="1">EcoEI R protein C-terminal domain-containing protein</fullName>
    </recommendedName>
</protein>
<organism evidence="2 3">
    <name type="scientific">Ramlibacter alkalitolerans</name>
    <dbReference type="NCBI Taxonomy" id="2039631"/>
    <lineage>
        <taxon>Bacteria</taxon>
        <taxon>Pseudomonadati</taxon>
        <taxon>Pseudomonadota</taxon>
        <taxon>Betaproteobacteria</taxon>
        <taxon>Burkholderiales</taxon>
        <taxon>Comamonadaceae</taxon>
        <taxon>Ramlibacter</taxon>
    </lineage>
</organism>
<evidence type="ECO:0000313" key="3">
    <source>
        <dbReference type="Proteomes" id="UP000622707"/>
    </source>
</evidence>
<reference evidence="2 3" key="1">
    <citation type="journal article" date="2017" name="Int. J. Syst. Evol. Microbiol.">
        <title>Ramlibacter alkalitolerans sp. nov., alkali-tolerant bacterium isolated from soil of ginseng.</title>
        <authorList>
            <person name="Lee D.H."/>
            <person name="Cha C.J."/>
        </authorList>
    </citation>
    <scope>NUCLEOTIDE SEQUENCE [LARGE SCALE GENOMIC DNA]</scope>
    <source>
        <strain evidence="2 3">KACC 19305</strain>
    </source>
</reference>
<keyword evidence="3" id="KW-1185">Reference proteome</keyword>
<proteinExistence type="predicted"/>
<accession>A0ABS1JQX3</accession>
<name>A0ABS1JQX3_9BURK</name>
<comment type="caution">
    <text evidence="2">The sequence shown here is derived from an EMBL/GenBank/DDBJ whole genome shotgun (WGS) entry which is preliminary data.</text>
</comment>
<evidence type="ECO:0000259" key="1">
    <source>
        <dbReference type="Pfam" id="PF08463"/>
    </source>
</evidence>